<dbReference type="AlphaFoldDB" id="X1KA39"/>
<comment type="caution">
    <text evidence="1">The sequence shown here is derived from an EMBL/GenBank/DDBJ whole genome shotgun (WGS) entry which is preliminary data.</text>
</comment>
<gene>
    <name evidence="1" type="ORF">S03H2_65488</name>
</gene>
<proteinExistence type="predicted"/>
<accession>X1KA39</accession>
<name>X1KA39_9ZZZZ</name>
<reference evidence="1" key="1">
    <citation type="journal article" date="2014" name="Front. Microbiol.">
        <title>High frequency of phylogenetically diverse reductive dehalogenase-homologous genes in deep subseafloor sedimentary metagenomes.</title>
        <authorList>
            <person name="Kawai M."/>
            <person name="Futagami T."/>
            <person name="Toyoda A."/>
            <person name="Takaki Y."/>
            <person name="Nishi S."/>
            <person name="Hori S."/>
            <person name="Arai W."/>
            <person name="Tsubouchi T."/>
            <person name="Morono Y."/>
            <person name="Uchiyama I."/>
            <person name="Ito T."/>
            <person name="Fujiyama A."/>
            <person name="Inagaki F."/>
            <person name="Takami H."/>
        </authorList>
    </citation>
    <scope>NUCLEOTIDE SEQUENCE</scope>
    <source>
        <strain evidence="1">Expedition CK06-06</strain>
    </source>
</reference>
<evidence type="ECO:0000313" key="1">
    <source>
        <dbReference type="EMBL" id="GAH87099.1"/>
    </source>
</evidence>
<protein>
    <submittedName>
        <fullName evidence="1">Uncharacterized protein</fullName>
    </submittedName>
</protein>
<organism evidence="1">
    <name type="scientific">marine sediment metagenome</name>
    <dbReference type="NCBI Taxonomy" id="412755"/>
    <lineage>
        <taxon>unclassified sequences</taxon>
        <taxon>metagenomes</taxon>
        <taxon>ecological metagenomes</taxon>
    </lineage>
</organism>
<sequence>MKKVYFQKETPKDEGVYLKIWRFWFRQKRIRNKCHIVKKVKN</sequence>
<dbReference type="EMBL" id="BARU01042643">
    <property type="protein sequence ID" value="GAH87099.1"/>
    <property type="molecule type" value="Genomic_DNA"/>
</dbReference>